<evidence type="ECO:0000256" key="10">
    <source>
        <dbReference type="ARBA" id="ARBA00023136"/>
    </source>
</evidence>
<keyword evidence="7 11" id="KW-0862">Zinc</keyword>
<keyword evidence="11" id="KW-0479">Metal-binding</keyword>
<comment type="similarity">
    <text evidence="3 11">Belongs to the peptidase M50B family.</text>
</comment>
<keyword evidence="14" id="KW-1185">Reference proteome</keyword>
<keyword evidence="10 11" id="KW-0472">Membrane</keyword>
<dbReference type="InterPro" id="IPR036034">
    <property type="entry name" value="PDZ_sf"/>
</dbReference>
<dbReference type="SUPFAM" id="SSF50156">
    <property type="entry name" value="PDZ domain-like"/>
    <property type="match status" value="2"/>
</dbReference>
<dbReference type="Pfam" id="PF17820">
    <property type="entry name" value="PDZ_6"/>
    <property type="match status" value="1"/>
</dbReference>
<dbReference type="Pfam" id="PF02163">
    <property type="entry name" value="Peptidase_M50"/>
    <property type="match status" value="1"/>
</dbReference>
<dbReference type="Gene3D" id="2.30.42.10">
    <property type="match status" value="2"/>
</dbReference>
<dbReference type="CDD" id="cd06163">
    <property type="entry name" value="S2P-M50_PDZ_RseP-like"/>
    <property type="match status" value="1"/>
</dbReference>
<dbReference type="InterPro" id="IPR041489">
    <property type="entry name" value="PDZ_6"/>
</dbReference>
<sequence>MSDVIAALGGSAWAVIWAGFFFIIALSIIVAVHEYGHYIVGRWTGIHAEVFSVGFGKVLLSRTDKRGTKWQIAAIPFGGYVKFLGDADASSVRSAETAGLSADERRHTMAGAPLWARAATVAAGPLANFILTFVVLVIMGLVIGIPDGQPRVERALPLPYEGQMLQDGDVILAVNGLEIDSLRALSQLANGNGDARDAVLPETPTVDWTVERAGQVITFPGPHPAPAMVNSVQVKSAAVDAGVRSGDVIIEADGNPITTFMQLREIVTGSGGKPVPLTVWRDGTATEMVLTPRQRDIPQPDGSFKTEWLMGISQGLIFEPGTRRGGLGESVTGAFNQMWGITTGTFSGLYHMVAGRLSTCNMSGVIGMADALGDAAKVGPEAFFSLFAIISFGIGLLNLFPIPVLDGGHLVFHAYEAVARRPPSDRALQVLMSIGLTLLLSLMAFALLQDLICV</sequence>
<feature type="transmembrane region" description="Helical" evidence="11">
    <location>
        <begin position="382"/>
        <end position="405"/>
    </location>
</feature>
<dbReference type="NCBIfam" id="TIGR00054">
    <property type="entry name" value="RIP metalloprotease RseP"/>
    <property type="match status" value="1"/>
</dbReference>
<keyword evidence="4" id="KW-0645">Protease</keyword>
<name>A0ABU0W219_9RHOB</name>
<dbReference type="PANTHER" id="PTHR42837:SF2">
    <property type="entry name" value="MEMBRANE METALLOPROTEASE ARASP2, CHLOROPLASTIC-RELATED"/>
    <property type="match status" value="1"/>
</dbReference>
<dbReference type="EMBL" id="JAVDBT010000020">
    <property type="protein sequence ID" value="MDQ2068016.1"/>
    <property type="molecule type" value="Genomic_DNA"/>
</dbReference>
<evidence type="ECO:0000256" key="3">
    <source>
        <dbReference type="ARBA" id="ARBA00007931"/>
    </source>
</evidence>
<comment type="cofactor">
    <cofactor evidence="1 11">
        <name>Zn(2+)</name>
        <dbReference type="ChEBI" id="CHEBI:29105"/>
    </cofactor>
</comment>
<dbReference type="InterPro" id="IPR008915">
    <property type="entry name" value="Peptidase_M50"/>
</dbReference>
<proteinExistence type="inferred from homology"/>
<evidence type="ECO:0000313" key="13">
    <source>
        <dbReference type="EMBL" id="MDQ2068016.1"/>
    </source>
</evidence>
<protein>
    <recommendedName>
        <fullName evidence="11">Zinc metalloprotease</fullName>
        <ecNumber evidence="11">3.4.24.-</ecNumber>
    </recommendedName>
</protein>
<evidence type="ECO:0000313" key="14">
    <source>
        <dbReference type="Proteomes" id="UP001239680"/>
    </source>
</evidence>
<comment type="subcellular location">
    <subcellularLocation>
        <location evidence="2">Membrane</location>
        <topology evidence="2">Multi-pass membrane protein</topology>
    </subcellularLocation>
</comment>
<evidence type="ECO:0000256" key="2">
    <source>
        <dbReference type="ARBA" id="ARBA00004141"/>
    </source>
</evidence>
<feature type="transmembrane region" description="Helical" evidence="11">
    <location>
        <begin position="12"/>
        <end position="32"/>
    </location>
</feature>
<comment type="caution">
    <text evidence="13">The sequence shown here is derived from an EMBL/GenBank/DDBJ whole genome shotgun (WGS) entry which is preliminary data.</text>
</comment>
<keyword evidence="8 11" id="KW-1133">Transmembrane helix</keyword>
<reference evidence="13 14" key="1">
    <citation type="submission" date="2023-08" db="EMBL/GenBank/DDBJ databases">
        <title>Characterization of two Paracoccaceae strains isolated from Phycosphere and proposal of Xinfangfangia lacusdiani sp. nov.</title>
        <authorList>
            <person name="Deng Y."/>
            <person name="Zhang Y.Q."/>
        </authorList>
    </citation>
    <scope>NUCLEOTIDE SEQUENCE [LARGE SCALE GENOMIC DNA]</scope>
    <source>
        <strain evidence="13 14">CPCC 101601</strain>
    </source>
</reference>
<dbReference type="GO" id="GO:0008237">
    <property type="term" value="F:metallopeptidase activity"/>
    <property type="evidence" value="ECO:0007669"/>
    <property type="project" value="UniProtKB-KW"/>
</dbReference>
<keyword evidence="6 11" id="KW-0378">Hydrolase</keyword>
<dbReference type="Proteomes" id="UP001239680">
    <property type="component" value="Unassembled WGS sequence"/>
</dbReference>
<dbReference type="InterPro" id="IPR004387">
    <property type="entry name" value="Pept_M50_Zn"/>
</dbReference>
<feature type="domain" description="PDZ" evidence="12">
    <location>
        <begin position="173"/>
        <end position="283"/>
    </location>
</feature>
<evidence type="ECO:0000259" key="12">
    <source>
        <dbReference type="SMART" id="SM00228"/>
    </source>
</evidence>
<evidence type="ECO:0000256" key="5">
    <source>
        <dbReference type="ARBA" id="ARBA00022692"/>
    </source>
</evidence>
<evidence type="ECO:0000256" key="4">
    <source>
        <dbReference type="ARBA" id="ARBA00022670"/>
    </source>
</evidence>
<organism evidence="13 14">
    <name type="scientific">Pseudogemmobacter lacusdianii</name>
    <dbReference type="NCBI Taxonomy" id="3069608"/>
    <lineage>
        <taxon>Bacteria</taxon>
        <taxon>Pseudomonadati</taxon>
        <taxon>Pseudomonadota</taxon>
        <taxon>Alphaproteobacteria</taxon>
        <taxon>Rhodobacterales</taxon>
        <taxon>Paracoccaceae</taxon>
        <taxon>Pseudogemmobacter</taxon>
    </lineage>
</organism>
<evidence type="ECO:0000256" key="1">
    <source>
        <dbReference type="ARBA" id="ARBA00001947"/>
    </source>
</evidence>
<dbReference type="RefSeq" id="WP_306681729.1">
    <property type="nucleotide sequence ID" value="NZ_JAVDBT010000020.1"/>
</dbReference>
<evidence type="ECO:0000256" key="6">
    <source>
        <dbReference type="ARBA" id="ARBA00022801"/>
    </source>
</evidence>
<dbReference type="PANTHER" id="PTHR42837">
    <property type="entry name" value="REGULATOR OF SIGMA-E PROTEASE RSEP"/>
    <property type="match status" value="1"/>
</dbReference>
<gene>
    <name evidence="13" type="primary">rseP</name>
    <name evidence="13" type="ORF">Q9295_16700</name>
</gene>
<dbReference type="CDD" id="cd23081">
    <property type="entry name" value="cpPDZ_EcRseP-like"/>
    <property type="match status" value="1"/>
</dbReference>
<dbReference type="EC" id="3.4.24.-" evidence="11"/>
<evidence type="ECO:0000256" key="11">
    <source>
        <dbReference type="RuleBase" id="RU362031"/>
    </source>
</evidence>
<evidence type="ECO:0000256" key="8">
    <source>
        <dbReference type="ARBA" id="ARBA00022989"/>
    </source>
</evidence>
<evidence type="ECO:0000256" key="9">
    <source>
        <dbReference type="ARBA" id="ARBA00023049"/>
    </source>
</evidence>
<feature type="transmembrane region" description="Helical" evidence="11">
    <location>
        <begin position="426"/>
        <end position="448"/>
    </location>
</feature>
<dbReference type="InterPro" id="IPR001478">
    <property type="entry name" value="PDZ"/>
</dbReference>
<keyword evidence="9 11" id="KW-0482">Metalloprotease</keyword>
<keyword evidence="5 11" id="KW-0812">Transmembrane</keyword>
<dbReference type="SMART" id="SM00228">
    <property type="entry name" value="PDZ"/>
    <property type="match status" value="1"/>
</dbReference>
<evidence type="ECO:0000256" key="7">
    <source>
        <dbReference type="ARBA" id="ARBA00022833"/>
    </source>
</evidence>
<accession>A0ABU0W219</accession>
<feature type="transmembrane region" description="Helical" evidence="11">
    <location>
        <begin position="114"/>
        <end position="145"/>
    </location>
</feature>